<dbReference type="NCBIfam" id="TIGR00229">
    <property type="entry name" value="sensory_box"/>
    <property type="match status" value="1"/>
</dbReference>
<dbReference type="SMART" id="SM00091">
    <property type="entry name" value="PAS"/>
    <property type="match status" value="1"/>
</dbReference>
<evidence type="ECO:0000256" key="1">
    <source>
        <dbReference type="SAM" id="MobiDB-lite"/>
    </source>
</evidence>
<dbReference type="GO" id="GO:0006355">
    <property type="term" value="P:regulation of DNA-templated transcription"/>
    <property type="evidence" value="ECO:0007669"/>
    <property type="project" value="InterPro"/>
</dbReference>
<dbReference type="InterPro" id="IPR013767">
    <property type="entry name" value="PAS_fold"/>
</dbReference>
<dbReference type="Proteomes" id="UP000198852">
    <property type="component" value="Unassembled WGS sequence"/>
</dbReference>
<evidence type="ECO:0000313" key="4">
    <source>
        <dbReference type="Proteomes" id="UP000198852"/>
    </source>
</evidence>
<feature type="compositionally biased region" description="Basic and acidic residues" evidence="1">
    <location>
        <begin position="69"/>
        <end position="91"/>
    </location>
</feature>
<feature type="domain" description="PAS" evidence="2">
    <location>
        <begin position="27"/>
        <end position="75"/>
    </location>
</feature>
<proteinExistence type="predicted"/>
<evidence type="ECO:0000259" key="2">
    <source>
        <dbReference type="PROSITE" id="PS50112"/>
    </source>
</evidence>
<dbReference type="EMBL" id="FOZX01000013">
    <property type="protein sequence ID" value="SFT05565.1"/>
    <property type="molecule type" value="Genomic_DNA"/>
</dbReference>
<dbReference type="Pfam" id="PF00989">
    <property type="entry name" value="PAS"/>
    <property type="match status" value="1"/>
</dbReference>
<dbReference type="PROSITE" id="PS50112">
    <property type="entry name" value="PAS"/>
    <property type="match status" value="1"/>
</dbReference>
<feature type="region of interest" description="Disordered" evidence="1">
    <location>
        <begin position="1"/>
        <end position="22"/>
    </location>
</feature>
<dbReference type="CDD" id="cd00130">
    <property type="entry name" value="PAS"/>
    <property type="match status" value="1"/>
</dbReference>
<keyword evidence="4" id="KW-1185">Reference proteome</keyword>
<protein>
    <submittedName>
        <fullName evidence="3">PAS domain S-box-containing protein</fullName>
    </submittedName>
</protein>
<name>A0A1I6UVT4_9PSEU</name>
<evidence type="ECO:0000313" key="3">
    <source>
        <dbReference type="EMBL" id="SFT05565.1"/>
    </source>
</evidence>
<dbReference type="InterPro" id="IPR000014">
    <property type="entry name" value="PAS"/>
</dbReference>
<dbReference type="InterPro" id="IPR035965">
    <property type="entry name" value="PAS-like_dom_sf"/>
</dbReference>
<accession>A0A1I6UVT4</accession>
<feature type="region of interest" description="Disordered" evidence="1">
    <location>
        <begin position="64"/>
        <end position="91"/>
    </location>
</feature>
<dbReference type="SUPFAM" id="SSF55785">
    <property type="entry name" value="PYP-like sensor domain (PAS domain)"/>
    <property type="match status" value="1"/>
</dbReference>
<sequence length="91" mass="10259">MRGGYRAFRMSTPPEPGGDAAAPWQPLFEQAAAAMAILDLQGRYLHVNDSLCRMLGYRREELIGQDYRSVTHPDDIDPEGPKESDEPLEKR</sequence>
<dbReference type="STRING" id="95161.SAMN05660874_05335"/>
<dbReference type="AlphaFoldDB" id="A0A1I6UVT4"/>
<reference evidence="4" key="1">
    <citation type="submission" date="2016-10" db="EMBL/GenBank/DDBJ databases">
        <authorList>
            <person name="Varghese N."/>
            <person name="Submissions S."/>
        </authorList>
    </citation>
    <scope>NUCLEOTIDE SEQUENCE [LARGE SCALE GENOMIC DNA]</scope>
    <source>
        <strain evidence="4">DSM 44771</strain>
    </source>
</reference>
<organism evidence="3 4">
    <name type="scientific">Saccharopolyspora flava</name>
    <dbReference type="NCBI Taxonomy" id="95161"/>
    <lineage>
        <taxon>Bacteria</taxon>
        <taxon>Bacillati</taxon>
        <taxon>Actinomycetota</taxon>
        <taxon>Actinomycetes</taxon>
        <taxon>Pseudonocardiales</taxon>
        <taxon>Pseudonocardiaceae</taxon>
        <taxon>Saccharopolyspora</taxon>
    </lineage>
</organism>
<gene>
    <name evidence="3" type="ORF">SAMN05660874_05335</name>
</gene>
<dbReference type="Gene3D" id="3.30.450.20">
    <property type="entry name" value="PAS domain"/>
    <property type="match status" value="1"/>
</dbReference>